<organism evidence="2 3">
    <name type="scientific">Reticulibacter mediterranei</name>
    <dbReference type="NCBI Taxonomy" id="2778369"/>
    <lineage>
        <taxon>Bacteria</taxon>
        <taxon>Bacillati</taxon>
        <taxon>Chloroflexota</taxon>
        <taxon>Ktedonobacteria</taxon>
        <taxon>Ktedonobacterales</taxon>
        <taxon>Reticulibacteraceae</taxon>
        <taxon>Reticulibacter</taxon>
    </lineage>
</organism>
<sequence length="271" mass="29523">MKNSTKNGNYANINGLSIYYEIHGTGQPLVLLPGALSGIGSAFGRLIPLLARTRQVIAVELQGYGHTADIADRPLSYKHYAEDTAALLEHLRMNQADILGYSSGAGAALQVAIRYPRLVRKLVLCSVTYTSSGIYPEMRAGIEELTPEILAGSPYEQEYLQTAPRPQDWPQLIAKAKAFNKQIQEWPASDLKEMKSPVLLIAGDSDLVCPEHIAEMFRLLGGGHPGDLMGLPASQMAILPGTTHMGLTERTDLFMAIIPPFLDAPMPEQKV</sequence>
<dbReference type="Pfam" id="PF12697">
    <property type="entry name" value="Abhydrolase_6"/>
    <property type="match status" value="1"/>
</dbReference>
<evidence type="ECO:0000313" key="2">
    <source>
        <dbReference type="EMBL" id="GHO90960.1"/>
    </source>
</evidence>
<dbReference type="InterPro" id="IPR050471">
    <property type="entry name" value="AB_hydrolase"/>
</dbReference>
<dbReference type="PRINTS" id="PR00111">
    <property type="entry name" value="ABHYDROLASE"/>
</dbReference>
<evidence type="ECO:0000313" key="3">
    <source>
        <dbReference type="Proteomes" id="UP000597444"/>
    </source>
</evidence>
<dbReference type="InterPro" id="IPR000073">
    <property type="entry name" value="AB_hydrolase_1"/>
</dbReference>
<evidence type="ECO:0000259" key="1">
    <source>
        <dbReference type="Pfam" id="PF12697"/>
    </source>
</evidence>
<dbReference type="InterPro" id="IPR029058">
    <property type="entry name" value="AB_hydrolase_fold"/>
</dbReference>
<dbReference type="Proteomes" id="UP000597444">
    <property type="component" value="Unassembled WGS sequence"/>
</dbReference>
<dbReference type="EMBL" id="BNJK01000001">
    <property type="protein sequence ID" value="GHO90960.1"/>
    <property type="molecule type" value="Genomic_DNA"/>
</dbReference>
<reference evidence="2" key="1">
    <citation type="submission" date="2020-10" db="EMBL/GenBank/DDBJ databases">
        <title>Taxonomic study of unclassified bacteria belonging to the class Ktedonobacteria.</title>
        <authorList>
            <person name="Yabe S."/>
            <person name="Wang C.M."/>
            <person name="Zheng Y."/>
            <person name="Sakai Y."/>
            <person name="Cavaletti L."/>
            <person name="Monciardini P."/>
            <person name="Donadio S."/>
        </authorList>
    </citation>
    <scope>NUCLEOTIDE SEQUENCE</scope>
    <source>
        <strain evidence="2">ID150040</strain>
    </source>
</reference>
<dbReference type="SUPFAM" id="SSF53474">
    <property type="entry name" value="alpha/beta-Hydrolases"/>
    <property type="match status" value="1"/>
</dbReference>
<comment type="caution">
    <text evidence="2">The sequence shown here is derived from an EMBL/GenBank/DDBJ whole genome shotgun (WGS) entry which is preliminary data.</text>
</comment>
<dbReference type="Gene3D" id="3.40.50.1820">
    <property type="entry name" value="alpha/beta hydrolase"/>
    <property type="match status" value="1"/>
</dbReference>
<dbReference type="PANTHER" id="PTHR43433">
    <property type="entry name" value="HYDROLASE, ALPHA/BETA FOLD FAMILY PROTEIN"/>
    <property type="match status" value="1"/>
</dbReference>
<keyword evidence="3" id="KW-1185">Reference proteome</keyword>
<dbReference type="PANTHER" id="PTHR43433:SF5">
    <property type="entry name" value="AB HYDROLASE-1 DOMAIN-CONTAINING PROTEIN"/>
    <property type="match status" value="1"/>
</dbReference>
<name>A0A8J3IHQ4_9CHLR</name>
<feature type="domain" description="AB hydrolase-1" evidence="1">
    <location>
        <begin position="29"/>
        <end position="254"/>
    </location>
</feature>
<dbReference type="AlphaFoldDB" id="A0A8J3IHQ4"/>
<accession>A0A8J3IHQ4</accession>
<proteinExistence type="predicted"/>
<protein>
    <submittedName>
        <fullName evidence="2">Oxidoreductase</fullName>
    </submittedName>
</protein>
<gene>
    <name evidence="2" type="ORF">KSF_010080</name>
</gene>